<evidence type="ECO:0000256" key="1">
    <source>
        <dbReference type="SAM" id="MobiDB-lite"/>
    </source>
</evidence>
<gene>
    <name evidence="2" type="ORF">E2C01_064970</name>
</gene>
<sequence>MRAECFMISYKARYTRSRHFEELPPPDTGDGNAQDRSDNLQHTTYRPSLPCWEFFALLGV</sequence>
<evidence type="ECO:0000313" key="3">
    <source>
        <dbReference type="Proteomes" id="UP000324222"/>
    </source>
</evidence>
<accession>A0A5B7HLA5</accession>
<dbReference type="AlphaFoldDB" id="A0A5B7HLA5"/>
<keyword evidence="3" id="KW-1185">Reference proteome</keyword>
<organism evidence="2 3">
    <name type="scientific">Portunus trituberculatus</name>
    <name type="common">Swimming crab</name>
    <name type="synonym">Neptunus trituberculatus</name>
    <dbReference type="NCBI Taxonomy" id="210409"/>
    <lineage>
        <taxon>Eukaryota</taxon>
        <taxon>Metazoa</taxon>
        <taxon>Ecdysozoa</taxon>
        <taxon>Arthropoda</taxon>
        <taxon>Crustacea</taxon>
        <taxon>Multicrustacea</taxon>
        <taxon>Malacostraca</taxon>
        <taxon>Eumalacostraca</taxon>
        <taxon>Eucarida</taxon>
        <taxon>Decapoda</taxon>
        <taxon>Pleocyemata</taxon>
        <taxon>Brachyura</taxon>
        <taxon>Eubrachyura</taxon>
        <taxon>Portunoidea</taxon>
        <taxon>Portunidae</taxon>
        <taxon>Portuninae</taxon>
        <taxon>Portunus</taxon>
    </lineage>
</organism>
<evidence type="ECO:0000313" key="2">
    <source>
        <dbReference type="EMBL" id="MPC70716.1"/>
    </source>
</evidence>
<name>A0A5B7HLA5_PORTR</name>
<feature type="region of interest" description="Disordered" evidence="1">
    <location>
        <begin position="19"/>
        <end position="42"/>
    </location>
</feature>
<dbReference type="EMBL" id="VSRR010031582">
    <property type="protein sequence ID" value="MPC70716.1"/>
    <property type="molecule type" value="Genomic_DNA"/>
</dbReference>
<proteinExistence type="predicted"/>
<protein>
    <submittedName>
        <fullName evidence="2">Uncharacterized protein</fullName>
    </submittedName>
</protein>
<reference evidence="2 3" key="1">
    <citation type="submission" date="2019-05" db="EMBL/GenBank/DDBJ databases">
        <title>Another draft genome of Portunus trituberculatus and its Hox gene families provides insights of decapod evolution.</title>
        <authorList>
            <person name="Jeong J.-H."/>
            <person name="Song I."/>
            <person name="Kim S."/>
            <person name="Choi T."/>
            <person name="Kim D."/>
            <person name="Ryu S."/>
            <person name="Kim W."/>
        </authorList>
    </citation>
    <scope>NUCLEOTIDE SEQUENCE [LARGE SCALE GENOMIC DNA]</scope>
    <source>
        <tissue evidence="2">Muscle</tissue>
    </source>
</reference>
<comment type="caution">
    <text evidence="2">The sequence shown here is derived from an EMBL/GenBank/DDBJ whole genome shotgun (WGS) entry which is preliminary data.</text>
</comment>
<dbReference type="Proteomes" id="UP000324222">
    <property type="component" value="Unassembled WGS sequence"/>
</dbReference>